<proteinExistence type="predicted"/>
<accession>A0A1M7ZLR5</accession>
<evidence type="ECO:0000313" key="3">
    <source>
        <dbReference type="Proteomes" id="UP000186406"/>
    </source>
</evidence>
<feature type="region of interest" description="Disordered" evidence="1">
    <location>
        <begin position="63"/>
        <end position="95"/>
    </location>
</feature>
<dbReference type="EMBL" id="FRXO01000004">
    <property type="protein sequence ID" value="SHO65827.1"/>
    <property type="molecule type" value="Genomic_DNA"/>
</dbReference>
<organism evidence="2 3">
    <name type="scientific">Pseudoxanthobacter soli DSM 19599</name>
    <dbReference type="NCBI Taxonomy" id="1123029"/>
    <lineage>
        <taxon>Bacteria</taxon>
        <taxon>Pseudomonadati</taxon>
        <taxon>Pseudomonadota</taxon>
        <taxon>Alphaproteobacteria</taxon>
        <taxon>Hyphomicrobiales</taxon>
        <taxon>Segnochrobactraceae</taxon>
        <taxon>Pseudoxanthobacter</taxon>
    </lineage>
</organism>
<dbReference type="Proteomes" id="UP000186406">
    <property type="component" value="Unassembled WGS sequence"/>
</dbReference>
<name>A0A1M7ZLR5_9HYPH</name>
<evidence type="ECO:0000256" key="1">
    <source>
        <dbReference type="SAM" id="MobiDB-lite"/>
    </source>
</evidence>
<protein>
    <recommendedName>
        <fullName evidence="4">Helix-turn-helix domain-containing protein</fullName>
    </recommendedName>
</protein>
<dbReference type="OrthoDB" id="7852579at2"/>
<evidence type="ECO:0008006" key="4">
    <source>
        <dbReference type="Google" id="ProtNLM"/>
    </source>
</evidence>
<dbReference type="AlphaFoldDB" id="A0A1M7ZLR5"/>
<keyword evidence="3" id="KW-1185">Reference proteome</keyword>
<gene>
    <name evidence="2" type="ORF">SAMN02745172_02474</name>
</gene>
<evidence type="ECO:0000313" key="2">
    <source>
        <dbReference type="EMBL" id="SHO65827.1"/>
    </source>
</evidence>
<dbReference type="STRING" id="1123029.SAMN02745172_02474"/>
<sequence>MDVVSKGEFARLSNVSPGRVSQWISEGKLSGAALVGSGRTARINVAEARRQLRQKLDISQRLGNGLDTDLGADSPADPAPATGGEAASRAKPPGIDYEIKREKLEAMRRAKRREEEESRARAGVYTRTEDVARSARSMVSTIMSGFEGGLAQFADAIAAKFDVPKRDVLHLLRAEYRTVRQKMAAAQRRALANLPVHVDDPVEDVEPVE</sequence>
<dbReference type="RefSeq" id="WP_073629011.1">
    <property type="nucleotide sequence ID" value="NZ_FRXO01000004.1"/>
</dbReference>
<reference evidence="2 3" key="1">
    <citation type="submission" date="2016-12" db="EMBL/GenBank/DDBJ databases">
        <authorList>
            <person name="Song W.-J."/>
            <person name="Kurnit D.M."/>
        </authorList>
    </citation>
    <scope>NUCLEOTIDE SEQUENCE [LARGE SCALE GENOMIC DNA]</scope>
    <source>
        <strain evidence="2 3">DSM 19599</strain>
    </source>
</reference>